<sequence length="705" mass="75270">MHDAPASTITPLRAPGPPVIAGYRLLRPLGAGGMASVWLAEQESLEREVAIKIISRDALSDEVARQRFEDEARTIARLQHPAIVAIHEVGRTADGLSFYAMPYLAGGDLTRRDLGRDPARIAAILRPLLDALGYAHARGVVHRDVKAENVLFDTDGRPQLTDFGIALARRDISRISTSGRITSAGLAVGSAATMAPEQARGDAVDGRADLYSVGVLAYELLTGEAPYRADDPLALALKHAQAPIPRLPQAQRAWQRVIDCALAKAPEARYPDAAAMLADIERIAADRGGTGRRVPRTALAAAAALALLALGAFWFGTRPPSFSAPAPSLAGTTAAALPPATEQPGDADTAAEAEARFAAFEEQLANDRLTRQPGDNAAESLYAAWQQAPSDPRVTDGLERLLERLAIHVDSYTRQGADGEVKDAFARARALAVGTGNGAGDAWRRFKAHVAEALEQRLATAIGDWNRAGAETAAALMRELDLPHPELQDVVARIDALPRRGDALRDPGGPELRFVLPGAPALAVMRDEVTRGEYARFVRATGRSDGPCPNSSGFSLFDRRSWRDPGFEQDATHPVVCVSWTDAHDYAAWLSARTGHAYRLPTLAEWRQLLPQVAARAAGWEGTRAVGSASSGAHGVRDVAGNVAEWLADGSGATRLAAGRSWRDDGGIAIDWSAAQEADRGYDDVGFRLVREYGAHERGLQTAAN</sequence>
<evidence type="ECO:0000256" key="4">
    <source>
        <dbReference type="ARBA" id="ARBA00022840"/>
    </source>
</evidence>
<accession>A0AAP2C9A7</accession>
<keyword evidence="8" id="KW-1185">Reference proteome</keyword>
<dbReference type="InterPro" id="IPR017441">
    <property type="entry name" value="Protein_kinase_ATP_BS"/>
</dbReference>
<dbReference type="PROSITE" id="PS50011">
    <property type="entry name" value="PROTEIN_KINASE_DOM"/>
    <property type="match status" value="1"/>
</dbReference>
<dbReference type="Gene3D" id="3.30.200.20">
    <property type="entry name" value="Phosphorylase Kinase, domain 1"/>
    <property type="match status" value="1"/>
</dbReference>
<evidence type="ECO:0000313" key="7">
    <source>
        <dbReference type="EMBL" id="MBS7456214.1"/>
    </source>
</evidence>
<dbReference type="InterPro" id="IPR011009">
    <property type="entry name" value="Kinase-like_dom_sf"/>
</dbReference>
<dbReference type="SUPFAM" id="SSF56436">
    <property type="entry name" value="C-type lectin-like"/>
    <property type="match status" value="1"/>
</dbReference>
<evidence type="ECO:0000256" key="5">
    <source>
        <dbReference type="PROSITE-ProRule" id="PRU10141"/>
    </source>
</evidence>
<dbReference type="Proteomes" id="UP000675747">
    <property type="component" value="Unassembled WGS sequence"/>
</dbReference>
<evidence type="ECO:0000256" key="3">
    <source>
        <dbReference type="ARBA" id="ARBA00022777"/>
    </source>
</evidence>
<evidence type="ECO:0000259" key="6">
    <source>
        <dbReference type="PROSITE" id="PS50011"/>
    </source>
</evidence>
<dbReference type="Gene3D" id="1.10.510.10">
    <property type="entry name" value="Transferase(Phosphotransferase) domain 1"/>
    <property type="match status" value="1"/>
</dbReference>
<comment type="caution">
    <text evidence="7">The sequence shown here is derived from an EMBL/GenBank/DDBJ whole genome shotgun (WGS) entry which is preliminary data.</text>
</comment>
<evidence type="ECO:0000256" key="1">
    <source>
        <dbReference type="ARBA" id="ARBA00022679"/>
    </source>
</evidence>
<dbReference type="InterPro" id="IPR008271">
    <property type="entry name" value="Ser/Thr_kinase_AS"/>
</dbReference>
<organism evidence="7 8">
    <name type="scientific">Coralloluteibacterium stylophorae</name>
    <dbReference type="NCBI Taxonomy" id="1776034"/>
    <lineage>
        <taxon>Bacteria</taxon>
        <taxon>Pseudomonadati</taxon>
        <taxon>Pseudomonadota</taxon>
        <taxon>Gammaproteobacteria</taxon>
        <taxon>Lysobacterales</taxon>
        <taxon>Lysobacteraceae</taxon>
        <taxon>Coralloluteibacterium</taxon>
    </lineage>
</organism>
<feature type="binding site" evidence="5">
    <location>
        <position position="52"/>
    </location>
    <ligand>
        <name>ATP</name>
        <dbReference type="ChEBI" id="CHEBI:30616"/>
    </ligand>
</feature>
<dbReference type="PANTHER" id="PTHR43289:SF34">
    <property type="entry name" value="SERINE_THREONINE-PROTEIN KINASE YBDM-RELATED"/>
    <property type="match status" value="1"/>
</dbReference>
<keyword evidence="3" id="KW-0418">Kinase</keyword>
<dbReference type="Pfam" id="PF03781">
    <property type="entry name" value="FGE-sulfatase"/>
    <property type="match status" value="2"/>
</dbReference>
<dbReference type="CDD" id="cd14014">
    <property type="entry name" value="STKc_PknB_like"/>
    <property type="match status" value="1"/>
</dbReference>
<gene>
    <name evidence="7" type="ORF">KB893_003570</name>
</gene>
<dbReference type="PROSITE" id="PS00108">
    <property type="entry name" value="PROTEIN_KINASE_ST"/>
    <property type="match status" value="1"/>
</dbReference>
<dbReference type="GO" id="GO:0004674">
    <property type="term" value="F:protein serine/threonine kinase activity"/>
    <property type="evidence" value="ECO:0007669"/>
    <property type="project" value="TreeGrafter"/>
</dbReference>
<reference evidence="7 8" key="1">
    <citation type="journal article" date="2021" name="Microbiol. Resour. Announc.">
        <title>Draft Genome Sequence of Coralloluteibacterium stylophorae LMG 29479T.</title>
        <authorList>
            <person name="Karlyshev A.V."/>
            <person name="Kudryashova E.B."/>
            <person name="Ariskina E.V."/>
            <person name="Conroy A.P."/>
            <person name="Abidueva E.Y."/>
        </authorList>
    </citation>
    <scope>NUCLEOTIDE SEQUENCE [LARGE SCALE GENOMIC DNA]</scope>
    <source>
        <strain evidence="7 8">LMG 29479</strain>
    </source>
</reference>
<dbReference type="EMBL" id="JAGQFT020000002">
    <property type="protein sequence ID" value="MBS7456214.1"/>
    <property type="molecule type" value="Genomic_DNA"/>
</dbReference>
<evidence type="ECO:0000313" key="8">
    <source>
        <dbReference type="Proteomes" id="UP000675747"/>
    </source>
</evidence>
<name>A0AAP2C9A7_9GAMM</name>
<dbReference type="InterPro" id="IPR042095">
    <property type="entry name" value="SUMF_sf"/>
</dbReference>
<keyword evidence="4 5" id="KW-0067">ATP-binding</keyword>
<dbReference type="GO" id="GO:0005524">
    <property type="term" value="F:ATP binding"/>
    <property type="evidence" value="ECO:0007669"/>
    <property type="project" value="UniProtKB-UniRule"/>
</dbReference>
<feature type="domain" description="Protein kinase" evidence="6">
    <location>
        <begin position="23"/>
        <end position="283"/>
    </location>
</feature>
<keyword evidence="2 5" id="KW-0547">Nucleotide-binding</keyword>
<dbReference type="InterPro" id="IPR016187">
    <property type="entry name" value="CTDL_fold"/>
</dbReference>
<dbReference type="InterPro" id="IPR000719">
    <property type="entry name" value="Prot_kinase_dom"/>
</dbReference>
<dbReference type="SMART" id="SM00220">
    <property type="entry name" value="S_TKc"/>
    <property type="match status" value="1"/>
</dbReference>
<dbReference type="PANTHER" id="PTHR43289">
    <property type="entry name" value="MITOGEN-ACTIVATED PROTEIN KINASE KINASE KINASE 20-RELATED"/>
    <property type="match status" value="1"/>
</dbReference>
<proteinExistence type="predicted"/>
<evidence type="ECO:0000256" key="2">
    <source>
        <dbReference type="ARBA" id="ARBA00022741"/>
    </source>
</evidence>
<dbReference type="RefSeq" id="WP_213173442.1">
    <property type="nucleotide sequence ID" value="NZ_JAGQFT020000002.1"/>
</dbReference>
<dbReference type="InterPro" id="IPR005532">
    <property type="entry name" value="SUMF_dom"/>
</dbReference>
<protein>
    <submittedName>
        <fullName evidence="7">SUMF1/EgtB/PvdO family nonheme iron enzyme</fullName>
    </submittedName>
</protein>
<dbReference type="Pfam" id="PF00069">
    <property type="entry name" value="Pkinase"/>
    <property type="match status" value="1"/>
</dbReference>
<dbReference type="Gene3D" id="3.90.1580.10">
    <property type="entry name" value="paralog of FGE (formylglycine-generating enzyme)"/>
    <property type="match status" value="2"/>
</dbReference>
<dbReference type="AlphaFoldDB" id="A0AAP2C9A7"/>
<dbReference type="SUPFAM" id="SSF56112">
    <property type="entry name" value="Protein kinase-like (PK-like)"/>
    <property type="match status" value="1"/>
</dbReference>
<dbReference type="PROSITE" id="PS00107">
    <property type="entry name" value="PROTEIN_KINASE_ATP"/>
    <property type="match status" value="1"/>
</dbReference>
<keyword evidence="1" id="KW-0808">Transferase</keyword>